<keyword evidence="5" id="KW-0862">Zinc</keyword>
<dbReference type="EC" id="3.5.1.18" evidence="8"/>
<feature type="chain" id="PRO_5007511943" evidence="6">
    <location>
        <begin position="19"/>
        <end position="478"/>
    </location>
</feature>
<dbReference type="InterPro" id="IPR001261">
    <property type="entry name" value="ArgE/DapE_CS"/>
</dbReference>
<dbReference type="Proteomes" id="UP000076079">
    <property type="component" value="Chromosome"/>
</dbReference>
<accession>A0A143PTR0</accession>
<dbReference type="InterPro" id="IPR002933">
    <property type="entry name" value="Peptidase_M20"/>
</dbReference>
<dbReference type="Pfam" id="PF07687">
    <property type="entry name" value="M20_dimer"/>
    <property type="match status" value="1"/>
</dbReference>
<organism evidence="8 9">
    <name type="scientific">Luteitalea pratensis</name>
    <dbReference type="NCBI Taxonomy" id="1855912"/>
    <lineage>
        <taxon>Bacteria</taxon>
        <taxon>Pseudomonadati</taxon>
        <taxon>Acidobacteriota</taxon>
        <taxon>Vicinamibacteria</taxon>
        <taxon>Vicinamibacterales</taxon>
        <taxon>Vicinamibacteraceae</taxon>
        <taxon>Luteitalea</taxon>
    </lineage>
</organism>
<dbReference type="Gene3D" id="3.30.70.360">
    <property type="match status" value="1"/>
</dbReference>
<dbReference type="PATRIC" id="fig|1813736.3.peg.5669"/>
<name>A0A143PTR0_LUTPR</name>
<evidence type="ECO:0000256" key="3">
    <source>
        <dbReference type="ARBA" id="ARBA00022723"/>
    </source>
</evidence>
<feature type="domain" description="Peptidase M20 dimerisation" evidence="7">
    <location>
        <begin position="222"/>
        <end position="365"/>
    </location>
</feature>
<dbReference type="Gene3D" id="3.40.630.10">
    <property type="entry name" value="Zn peptidases"/>
    <property type="match status" value="1"/>
</dbReference>
<dbReference type="GO" id="GO:0009014">
    <property type="term" value="F:succinyl-diaminopimelate desuccinylase activity"/>
    <property type="evidence" value="ECO:0007669"/>
    <property type="project" value="UniProtKB-EC"/>
</dbReference>
<dbReference type="InterPro" id="IPR011650">
    <property type="entry name" value="Peptidase_M20_dimer"/>
</dbReference>
<gene>
    <name evidence="8" type="primary">dapE_3</name>
    <name evidence="8" type="ORF">LuPra_05389</name>
</gene>
<dbReference type="Pfam" id="PF01546">
    <property type="entry name" value="Peptidase_M20"/>
    <property type="match status" value="1"/>
</dbReference>
<dbReference type="PROSITE" id="PS00758">
    <property type="entry name" value="ARGE_DAPE_CPG2_1"/>
    <property type="match status" value="1"/>
</dbReference>
<feature type="signal peptide" evidence="6">
    <location>
        <begin position="1"/>
        <end position="18"/>
    </location>
</feature>
<dbReference type="InterPro" id="IPR036264">
    <property type="entry name" value="Bact_exopeptidase_dim_dom"/>
</dbReference>
<comment type="similarity">
    <text evidence="1">Belongs to the peptidase M20A family.</text>
</comment>
<proteinExistence type="inferred from homology"/>
<evidence type="ECO:0000256" key="1">
    <source>
        <dbReference type="ARBA" id="ARBA00006247"/>
    </source>
</evidence>
<evidence type="ECO:0000256" key="6">
    <source>
        <dbReference type="SAM" id="SignalP"/>
    </source>
</evidence>
<dbReference type="PANTHER" id="PTHR45962:SF1">
    <property type="entry name" value="N-FATTY-ACYL-AMINO ACID SYNTHASE_HYDROLASE PM20D1"/>
    <property type="match status" value="1"/>
</dbReference>
<dbReference type="GO" id="GO:0046872">
    <property type="term" value="F:metal ion binding"/>
    <property type="evidence" value="ECO:0007669"/>
    <property type="project" value="UniProtKB-KW"/>
</dbReference>
<keyword evidence="2" id="KW-0645">Protease</keyword>
<keyword evidence="9" id="KW-1185">Reference proteome</keyword>
<sequence length="478" mass="51164" precursor="true">MAVAGAALLGTLAAPASAQPSAASYTQPYQRKAFEIYRTIVGMRTAEGQAMVPAMADYLAGQFRAGGFPATDVHVLPFTVPSGEKTAGLVVRYRGDGSSGKKPILLLAHMDVVDARREDWTRDPFVLQEERGYFFGRGSADDKFGVSSLTATFLRLKAEGFVPSRDLVIALSGDEETGMLSVRDLVTTHRALTDAEFALNDDGGGGKLDETGTPVAYFVQSAEKTYATFELTVTNPGGHSSTPRTDSAIFDLANVLKRLEAYRFPVAVNDTTRAYLREMERLTPGPEGEAMGRLAADPADQAAADELWRRPEAVGITRTTCVPTMLRAGHAENALPQSATVTVNCRIFPGEAVDAVKATLERVANLRGLTITQVGEGLPSPASPLREDVIAAVAAAVHARYPGVPVIPYMAPYATDGREVRSAGIPTYGVMGLFMKDSDQFSHGRDERVPVEQLFGALEHWKVLLTNLAGRSGVSAAR</sequence>
<evidence type="ECO:0000313" key="9">
    <source>
        <dbReference type="Proteomes" id="UP000076079"/>
    </source>
</evidence>
<reference evidence="9" key="2">
    <citation type="submission" date="2016-04" db="EMBL/GenBank/DDBJ databases">
        <title>First Complete Genome Sequence of a Subdivision 6 Acidobacterium.</title>
        <authorList>
            <person name="Huang S."/>
            <person name="Vieira S."/>
            <person name="Bunk B."/>
            <person name="Riedel T."/>
            <person name="Sproeer C."/>
            <person name="Overmann J."/>
        </authorList>
    </citation>
    <scope>NUCLEOTIDE SEQUENCE [LARGE SCALE GENOMIC DNA]</scope>
    <source>
        <strain evidence="9">DSM 100886 HEG_-6_39</strain>
    </source>
</reference>
<keyword evidence="3" id="KW-0479">Metal-binding</keyword>
<keyword evidence="4 8" id="KW-0378">Hydrolase</keyword>
<evidence type="ECO:0000259" key="7">
    <source>
        <dbReference type="Pfam" id="PF07687"/>
    </source>
</evidence>
<dbReference type="KEGG" id="abac:LuPra_05389"/>
<evidence type="ECO:0000256" key="4">
    <source>
        <dbReference type="ARBA" id="ARBA00022801"/>
    </source>
</evidence>
<dbReference type="AlphaFoldDB" id="A0A143PTR0"/>
<dbReference type="GO" id="GO:0006508">
    <property type="term" value="P:proteolysis"/>
    <property type="evidence" value="ECO:0007669"/>
    <property type="project" value="UniProtKB-KW"/>
</dbReference>
<evidence type="ECO:0000313" key="8">
    <source>
        <dbReference type="EMBL" id="AMY12117.1"/>
    </source>
</evidence>
<dbReference type="SUPFAM" id="SSF55031">
    <property type="entry name" value="Bacterial exopeptidase dimerisation domain"/>
    <property type="match status" value="1"/>
</dbReference>
<dbReference type="STRING" id="1855912.LuPra_05389"/>
<dbReference type="NCBIfam" id="NF006596">
    <property type="entry name" value="PRK09133.1"/>
    <property type="match status" value="1"/>
</dbReference>
<evidence type="ECO:0000256" key="5">
    <source>
        <dbReference type="ARBA" id="ARBA00022833"/>
    </source>
</evidence>
<protein>
    <submittedName>
        <fullName evidence="8">Putative succinyl-diaminopimelate desuccinylase</fullName>
        <ecNumber evidence="8">3.5.1.18</ecNumber>
    </submittedName>
</protein>
<dbReference type="PANTHER" id="PTHR45962">
    <property type="entry name" value="N-FATTY-ACYL-AMINO ACID SYNTHASE/HYDROLASE PM20D1"/>
    <property type="match status" value="1"/>
</dbReference>
<dbReference type="EMBL" id="CP015136">
    <property type="protein sequence ID" value="AMY12117.1"/>
    <property type="molecule type" value="Genomic_DNA"/>
</dbReference>
<evidence type="ECO:0000256" key="2">
    <source>
        <dbReference type="ARBA" id="ARBA00022670"/>
    </source>
</evidence>
<dbReference type="SUPFAM" id="SSF53187">
    <property type="entry name" value="Zn-dependent exopeptidases"/>
    <property type="match status" value="1"/>
</dbReference>
<dbReference type="InterPro" id="IPR047177">
    <property type="entry name" value="Pept_M20A"/>
</dbReference>
<reference evidence="8 9" key="1">
    <citation type="journal article" date="2016" name="Genome Announc.">
        <title>First Complete Genome Sequence of a Subdivision 6 Acidobacterium Strain.</title>
        <authorList>
            <person name="Huang S."/>
            <person name="Vieira S."/>
            <person name="Bunk B."/>
            <person name="Riedel T."/>
            <person name="Sproer C."/>
            <person name="Overmann J."/>
        </authorList>
    </citation>
    <scope>NUCLEOTIDE SEQUENCE [LARGE SCALE GENOMIC DNA]</scope>
    <source>
        <strain evidence="9">DSM 100886 HEG_-6_39</strain>
    </source>
</reference>
<keyword evidence="6" id="KW-0732">Signal</keyword>
<dbReference type="GO" id="GO:0008233">
    <property type="term" value="F:peptidase activity"/>
    <property type="evidence" value="ECO:0007669"/>
    <property type="project" value="UniProtKB-KW"/>
</dbReference>
<dbReference type="Gene3D" id="1.10.150.900">
    <property type="match status" value="1"/>
</dbReference>